<evidence type="ECO:0000313" key="5">
    <source>
        <dbReference type="Proteomes" id="UP000239763"/>
    </source>
</evidence>
<protein>
    <submittedName>
        <fullName evidence="4">Exonuclease</fullName>
    </submittedName>
</protein>
<evidence type="ECO:0000259" key="3">
    <source>
        <dbReference type="Pfam" id="PF08547"/>
    </source>
</evidence>
<dbReference type="AlphaFoldDB" id="A0AA44VUU1"/>
<gene>
    <name evidence="4" type="ORF">BCV38_19740</name>
</gene>
<evidence type="ECO:0000256" key="1">
    <source>
        <dbReference type="ARBA" id="ARBA00007884"/>
    </source>
</evidence>
<comment type="similarity">
    <text evidence="1">Belongs to the CIA30 family.</text>
</comment>
<dbReference type="EMBL" id="MCSB01000008">
    <property type="protein sequence ID" value="PME30749.1"/>
    <property type="molecule type" value="Genomic_DNA"/>
</dbReference>
<dbReference type="RefSeq" id="WP_372094967.1">
    <property type="nucleotide sequence ID" value="NZ_JAAHTI010000002.1"/>
</dbReference>
<dbReference type="GO" id="GO:0051082">
    <property type="term" value="F:unfolded protein binding"/>
    <property type="evidence" value="ECO:0007669"/>
    <property type="project" value="TreeGrafter"/>
</dbReference>
<feature type="signal peptide" evidence="2">
    <location>
        <begin position="1"/>
        <end position="34"/>
    </location>
</feature>
<dbReference type="Pfam" id="PF08547">
    <property type="entry name" value="CIA30"/>
    <property type="match status" value="1"/>
</dbReference>
<reference evidence="4 5" key="1">
    <citation type="journal article" date="2018" name="Nature">
        <title>A major lineage of non-tailed dsDNA viruses as unrecognized killers of marine bacteria.</title>
        <authorList>
            <person name="Kauffman K.M."/>
            <person name="Hussain F.A."/>
            <person name="Yang J."/>
            <person name="Arevalo P."/>
            <person name="Brown J.M."/>
            <person name="Chang W.K."/>
            <person name="VanInsberghe D."/>
            <person name="Elsherbini J."/>
            <person name="Sharma R.S."/>
            <person name="Cutler M.B."/>
            <person name="Kelly L."/>
            <person name="Polz M.F."/>
        </authorList>
    </citation>
    <scope>NUCLEOTIDE SEQUENCE [LARGE SCALE GENOMIC DNA]</scope>
    <source>
        <strain evidence="4 5">10N.286.55.E1</strain>
    </source>
</reference>
<proteinExistence type="inferred from homology"/>
<comment type="caution">
    <text evidence="4">The sequence shown here is derived from an EMBL/GenBank/DDBJ whole genome shotgun (WGS) entry which is preliminary data.</text>
</comment>
<dbReference type="Proteomes" id="UP000239763">
    <property type="component" value="Unassembled WGS sequence"/>
</dbReference>
<name>A0AA44VUU1_9VIBR</name>
<dbReference type="GO" id="GO:0004527">
    <property type="term" value="F:exonuclease activity"/>
    <property type="evidence" value="ECO:0007669"/>
    <property type="project" value="UniProtKB-KW"/>
</dbReference>
<dbReference type="InterPro" id="IPR008979">
    <property type="entry name" value="Galactose-bd-like_sf"/>
</dbReference>
<organism evidence="4 5">
    <name type="scientific">Vibrio lentus</name>
    <dbReference type="NCBI Taxonomy" id="136468"/>
    <lineage>
        <taxon>Bacteria</taxon>
        <taxon>Pseudomonadati</taxon>
        <taxon>Pseudomonadota</taxon>
        <taxon>Gammaproteobacteria</taxon>
        <taxon>Vibrionales</taxon>
        <taxon>Vibrionaceae</taxon>
        <taxon>Vibrio</taxon>
    </lineage>
</organism>
<accession>A0AA44VUU1</accession>
<evidence type="ECO:0000256" key="2">
    <source>
        <dbReference type="SAM" id="SignalP"/>
    </source>
</evidence>
<dbReference type="InterPro" id="IPR039131">
    <property type="entry name" value="NDUFAF1"/>
</dbReference>
<evidence type="ECO:0000313" key="4">
    <source>
        <dbReference type="EMBL" id="PME30749.1"/>
    </source>
</evidence>
<keyword evidence="4" id="KW-0269">Exonuclease</keyword>
<sequence length="202" mass="22810">MNESDFRTHSLRKRTAPLCLMFCLSFLWPKASTAGTEMIDFTQANEHKNWTATNDNVMGGISTGGFIYDDGISQFRGELSLENNGGFSSINRSVESVNSDVDSIELKFVGDGRTYQLRFTTWIGGNRTNYKHSFETIKGEQLKKVFQLSDFKAVFRGQLLNGAPKLEAQDIKQIGFLIADKQPRTFELNLIQIQFKASQKSE</sequence>
<feature type="chain" id="PRO_5041364485" evidence="2">
    <location>
        <begin position="35"/>
        <end position="202"/>
    </location>
</feature>
<keyword evidence="4" id="KW-0378">Hydrolase</keyword>
<dbReference type="PANTHER" id="PTHR13194">
    <property type="entry name" value="COMPLEX I INTERMEDIATE-ASSOCIATED PROTEIN 30"/>
    <property type="match status" value="1"/>
</dbReference>
<feature type="domain" description="NADH:ubiquinone oxidoreductase intermediate-associated protein 30" evidence="3">
    <location>
        <begin position="39"/>
        <end position="189"/>
    </location>
</feature>
<dbReference type="GeneID" id="69652042"/>
<dbReference type="SUPFAM" id="SSF49785">
    <property type="entry name" value="Galactose-binding domain-like"/>
    <property type="match status" value="1"/>
</dbReference>
<dbReference type="InterPro" id="IPR013857">
    <property type="entry name" value="NADH-UbQ_OxRdtase-assoc_prot30"/>
</dbReference>
<keyword evidence="2" id="KW-0732">Signal</keyword>
<dbReference type="GO" id="GO:0010257">
    <property type="term" value="P:NADH dehydrogenase complex assembly"/>
    <property type="evidence" value="ECO:0007669"/>
    <property type="project" value="TreeGrafter"/>
</dbReference>
<keyword evidence="4" id="KW-0540">Nuclease</keyword>
<keyword evidence="5" id="KW-1185">Reference proteome</keyword>
<dbReference type="PANTHER" id="PTHR13194:SF19">
    <property type="entry name" value="NAD(P)-BINDING ROSSMANN-FOLD SUPERFAMILY PROTEIN"/>
    <property type="match status" value="1"/>
</dbReference>